<dbReference type="EMBL" id="BTGB01000001">
    <property type="protein sequence ID" value="GMM43756.1"/>
    <property type="molecule type" value="Genomic_DNA"/>
</dbReference>
<proteinExistence type="predicted"/>
<accession>A0AAV5QWV4</accession>
<dbReference type="Proteomes" id="UP001378960">
    <property type="component" value="Unassembled WGS sequence"/>
</dbReference>
<protein>
    <recommendedName>
        <fullName evidence="4">Pre-C2HC domain-containing protein</fullName>
    </recommendedName>
</protein>
<name>A0AAV5QWV4_PICKL</name>
<evidence type="ECO:0000256" key="1">
    <source>
        <dbReference type="SAM" id="MobiDB-lite"/>
    </source>
</evidence>
<evidence type="ECO:0008006" key="4">
    <source>
        <dbReference type="Google" id="ProtNLM"/>
    </source>
</evidence>
<dbReference type="AlphaFoldDB" id="A0AAV5QWV4"/>
<keyword evidence="3" id="KW-1185">Reference proteome</keyword>
<evidence type="ECO:0000313" key="3">
    <source>
        <dbReference type="Proteomes" id="UP001378960"/>
    </source>
</evidence>
<feature type="region of interest" description="Disordered" evidence="1">
    <location>
        <begin position="555"/>
        <end position="585"/>
    </location>
</feature>
<gene>
    <name evidence="2" type="ORF">DAPK24_003310</name>
</gene>
<feature type="compositionally biased region" description="Basic and acidic residues" evidence="1">
    <location>
        <begin position="42"/>
        <end position="56"/>
    </location>
</feature>
<comment type="caution">
    <text evidence="2">The sequence shown here is derived from an EMBL/GenBank/DDBJ whole genome shotgun (WGS) entry which is preliminary data.</text>
</comment>
<feature type="compositionally biased region" description="Pro residues" evidence="1">
    <location>
        <begin position="17"/>
        <end position="29"/>
    </location>
</feature>
<feature type="region of interest" description="Disordered" evidence="1">
    <location>
        <begin position="1"/>
        <end position="60"/>
    </location>
</feature>
<organism evidence="2 3">
    <name type="scientific">Pichia kluyveri</name>
    <name type="common">Yeast</name>
    <dbReference type="NCBI Taxonomy" id="36015"/>
    <lineage>
        <taxon>Eukaryota</taxon>
        <taxon>Fungi</taxon>
        <taxon>Dikarya</taxon>
        <taxon>Ascomycota</taxon>
        <taxon>Saccharomycotina</taxon>
        <taxon>Pichiomycetes</taxon>
        <taxon>Pichiales</taxon>
        <taxon>Pichiaceae</taxon>
        <taxon>Pichia</taxon>
    </lineage>
</organism>
<reference evidence="2 3" key="1">
    <citation type="journal article" date="2023" name="Elife">
        <title>Identification of key yeast species and microbe-microbe interactions impacting larval growth of Drosophila in the wild.</title>
        <authorList>
            <person name="Mure A."/>
            <person name="Sugiura Y."/>
            <person name="Maeda R."/>
            <person name="Honda K."/>
            <person name="Sakurai N."/>
            <person name="Takahashi Y."/>
            <person name="Watada M."/>
            <person name="Katoh T."/>
            <person name="Gotoh A."/>
            <person name="Gotoh Y."/>
            <person name="Taniguchi I."/>
            <person name="Nakamura K."/>
            <person name="Hayashi T."/>
            <person name="Katayama T."/>
            <person name="Uemura T."/>
            <person name="Hattori Y."/>
        </authorList>
    </citation>
    <scope>NUCLEOTIDE SEQUENCE [LARGE SCALE GENOMIC DNA]</scope>
    <source>
        <strain evidence="2 3">PK-24</strain>
    </source>
</reference>
<evidence type="ECO:0000313" key="2">
    <source>
        <dbReference type="EMBL" id="GMM43756.1"/>
    </source>
</evidence>
<feature type="region of interest" description="Disordered" evidence="1">
    <location>
        <begin position="489"/>
        <end position="510"/>
    </location>
</feature>
<sequence length="618" mass="70458">MIEKGALKATTIDDSGPPDPPNVTKPPNLPHGESNKLTSIFAEEKENEGLNQTDHETQDEDEDIEFQDCAEEDEVVQEVNAEPQPTMTLAQKLHKTITEANITVDKDHLYHLSYFLKVGKDQFLDLEKLQEILSSFLKELERNINTTNLAEMHKEFQFIFEDYYKSKDNNNNNIIKNKKINKVHNNMSNQIDAPTENTMEEGANMFNTDKYSLKINLPLAEPPMELLQLVSTMLVETFNSYDLNLMDQSFEENNTLVVLKTEFPPFIIKSKYDEIIKNLYSEYGEIMSCQLPQEKESKMAFNMKFYEQNKIIYTVLKLKSSVLPPKIHSISHTTGGKTHKIPITTYLSTAPTHCVYCRCTDHTTARCPMKPSCRRCYNPRHKVKEGEIPKNGHREIFCPKSSEAEQERLFNSLHPKTRENFFKKTLSRSLPMWALRIRNATVNDQIFYAPVTPRTSTTNGNGKRSRAQTSTNILNLDAAVVINNDKVDSDGFSIPSKPKNLSRSDSSSSIVSNVDNAVNPFQVLENVDDPEIPNEDENIHSDEEIEDMVVETKHAETTRSMPKTPTQPRNVRTLVKSSKQGKSVATGTLLDAKKIEMALERKEKLEKKKSQMDLDSQV</sequence>
<feature type="compositionally biased region" description="Polar residues" evidence="1">
    <location>
        <begin position="558"/>
        <end position="585"/>
    </location>
</feature>